<proteinExistence type="predicted"/>
<gene>
    <name evidence="2" type="ORF">I6H56_05285</name>
</gene>
<dbReference type="Proteomes" id="UP000595577">
    <property type="component" value="Chromosome"/>
</dbReference>
<protein>
    <submittedName>
        <fullName evidence="2">Uncharacterized protein</fullName>
    </submittedName>
</protein>
<organism evidence="2 3">
    <name type="scientific">Fusobacterium canifelinum</name>
    <dbReference type="NCBI Taxonomy" id="285729"/>
    <lineage>
        <taxon>Bacteria</taxon>
        <taxon>Fusobacteriati</taxon>
        <taxon>Fusobacteriota</taxon>
        <taxon>Fusobacteriia</taxon>
        <taxon>Fusobacteriales</taxon>
        <taxon>Fusobacteriaceae</taxon>
        <taxon>Fusobacterium</taxon>
    </lineage>
</organism>
<evidence type="ECO:0000313" key="3">
    <source>
        <dbReference type="Proteomes" id="UP000595577"/>
    </source>
</evidence>
<reference evidence="2 3" key="1">
    <citation type="submission" date="2020-12" db="EMBL/GenBank/DDBJ databases">
        <title>FDA dAtabase for Regulatory Grade micrObial Sequences (FDA-ARGOS): Supporting development and validation of Infectious Disease Dx tests.</title>
        <authorList>
            <person name="Sproer C."/>
            <person name="Gronow S."/>
            <person name="Severitt S."/>
            <person name="Schroder I."/>
            <person name="Tallon L."/>
            <person name="Sadzewicz L."/>
            <person name="Zhao X."/>
            <person name="Boylan J."/>
            <person name="Ott S."/>
            <person name="Bowen H."/>
            <person name="Vavikolanu K."/>
            <person name="Mehta A."/>
            <person name="Aluvathingal J."/>
            <person name="Nadendla S."/>
            <person name="Lowell S."/>
            <person name="Myers T."/>
            <person name="Yan Y."/>
            <person name="Sichtig H."/>
        </authorList>
    </citation>
    <scope>NUCLEOTIDE SEQUENCE [LARGE SCALE GENOMIC DNA]</scope>
    <source>
        <strain evidence="2 3">FDAARGOS_999</strain>
    </source>
</reference>
<feature type="coiled-coil region" evidence="1">
    <location>
        <begin position="11"/>
        <end position="44"/>
    </location>
</feature>
<dbReference type="AlphaFoldDB" id="A0A7T4FQQ7"/>
<evidence type="ECO:0000313" key="2">
    <source>
        <dbReference type="EMBL" id="QQB74867.1"/>
    </source>
</evidence>
<sequence>MIPMFELYYYLEKEKRRIIDEEERKRLIREKIRQEEDIRRLKLTISIIILLLTNLRLWQDREIFNRNKEKLEFELFILKVVQKIKEQLLLRKDTELILTPRELENAKEIQNRLTQEGIYLKNDLTRLEENKGWNRKLERDKELSKTYDTGLSIKTD</sequence>
<accession>A0A7T4FQQ7</accession>
<evidence type="ECO:0000256" key="1">
    <source>
        <dbReference type="SAM" id="Coils"/>
    </source>
</evidence>
<name>A0A7T4FQQ7_9FUSO</name>
<keyword evidence="1" id="KW-0175">Coiled coil</keyword>
<dbReference type="EMBL" id="CP066022">
    <property type="protein sequence ID" value="QQB74867.1"/>
    <property type="molecule type" value="Genomic_DNA"/>
</dbReference>